<keyword evidence="2" id="KW-1185">Reference proteome</keyword>
<protein>
    <submittedName>
        <fullName evidence="1">Uncharacterized protein</fullName>
    </submittedName>
</protein>
<evidence type="ECO:0000313" key="1">
    <source>
        <dbReference type="EMBL" id="AQW88570.1"/>
    </source>
</evidence>
<dbReference type="EMBL" id="KY630187">
    <property type="protein sequence ID" value="AQW88570.1"/>
    <property type="molecule type" value="Genomic_DNA"/>
</dbReference>
<sequence>MNFNFKYYPKLKEILKLMSKFNTNITDDIEYRDDILSVRLVRVRDDRMTFDIHAIGFDYNYPVLIMTWCYNNDVDIFSRFFYSTDTFISAVYSTTNMSKFHYEVNESIHVKKVCKLDYPLREEQVFQELTRFNLPSEESITTFMDTSYEVLNGSTKFSSFSFHPHSLDAKNETEMDNMVQSILERLEKLYLENDAILKD</sequence>
<gene>
    <name evidence="1" type="ORF">BF_0045</name>
</gene>
<reference evidence="1" key="1">
    <citation type="submission" date="2017-02" db="EMBL/GenBank/DDBJ databases">
        <title>Genome sequence of Serratia marcescens phage BF.</title>
        <authorList>
            <person name="Casey E."/>
            <person name="Fitzgerald B."/>
            <person name="Mahony J."/>
            <person name="Lugli G."/>
            <person name="Ventura M."/>
            <person name="van Sinderen D."/>
        </authorList>
    </citation>
    <scope>NUCLEOTIDE SEQUENCE [LARGE SCALE GENOMIC DNA]</scope>
</reference>
<name>A0A1S6UA06_9CAUD</name>
<organism evidence="1 2">
    <name type="scientific">Serratia phage BF</name>
    <dbReference type="NCBI Taxonomy" id="1962671"/>
    <lineage>
        <taxon>Viruses</taxon>
        <taxon>Duplodnaviria</taxon>
        <taxon>Heunggongvirae</taxon>
        <taxon>Uroviricota</taxon>
        <taxon>Caudoviricetes</taxon>
        <taxon>Eneladusvirus</taxon>
        <taxon>Eneladusvirus BF</taxon>
    </lineage>
</organism>
<evidence type="ECO:0000313" key="2">
    <source>
        <dbReference type="Proteomes" id="UP000221837"/>
    </source>
</evidence>
<accession>A0A1S6UA06</accession>
<proteinExistence type="predicted"/>
<dbReference type="Proteomes" id="UP000221837">
    <property type="component" value="Genome"/>
</dbReference>
<dbReference type="OrthoDB" id="26293at10239"/>